<name>A0A482T4T5_HALHI</name>
<proteinExistence type="predicted"/>
<evidence type="ECO:0000313" key="1">
    <source>
        <dbReference type="EMBL" id="RYJ09940.1"/>
    </source>
</evidence>
<dbReference type="RefSeq" id="WP_129755393.1">
    <property type="nucleotide sequence ID" value="NZ_JAFKAA010000002.1"/>
</dbReference>
<dbReference type="AlphaFoldDB" id="A0A482T4T5"/>
<comment type="caution">
    <text evidence="1">The sequence shown here is derived from an EMBL/GenBank/DDBJ whole genome shotgun (WGS) entry which is preliminary data.</text>
</comment>
<sequence length="178" mass="20078">MADADVSITIEFDLEFETDPVGATLDIAVPSAPSDDARQALLDNVERTMVGSRQNLVFQSVQRVHGRLERYASRVGDYKVESLIESFAGVDYQRTRTSIHVEWSWAHEAFRFMEFGTSDHTVEGDPLLVFEFNAGEYPYLEDMFGDGPAFLPEVEVSGLPEARAVRDSLNWLRREVGQ</sequence>
<accession>A0A482T4T5</accession>
<organism evidence="1 2">
    <name type="scientific">Haloarcula hispanica</name>
    <dbReference type="NCBI Taxonomy" id="51589"/>
    <lineage>
        <taxon>Archaea</taxon>
        <taxon>Methanobacteriati</taxon>
        <taxon>Methanobacteriota</taxon>
        <taxon>Stenosarchaea group</taxon>
        <taxon>Halobacteria</taxon>
        <taxon>Halobacteriales</taxon>
        <taxon>Haloarculaceae</taxon>
        <taxon>Haloarcula</taxon>
    </lineage>
</organism>
<gene>
    <name evidence="1" type="ORF">ELS20_07940</name>
</gene>
<dbReference type="Proteomes" id="UP000293535">
    <property type="component" value="Unassembled WGS sequence"/>
</dbReference>
<dbReference type="EMBL" id="RZIG01000002">
    <property type="protein sequence ID" value="RYJ09940.1"/>
    <property type="molecule type" value="Genomic_DNA"/>
</dbReference>
<protein>
    <submittedName>
        <fullName evidence="1">Uncharacterized protein</fullName>
    </submittedName>
</protein>
<evidence type="ECO:0000313" key="2">
    <source>
        <dbReference type="Proteomes" id="UP000293535"/>
    </source>
</evidence>
<reference evidence="1 2" key="1">
    <citation type="submission" date="2018-12" db="EMBL/GenBank/DDBJ databases">
        <title>Draft genome sequence of Haloarcula hispinica strain 18.1, an halophilic archaeon isolated from Chott El Jerid of Southern Tunisia.</title>
        <authorList>
            <person name="Najjari A."/>
            <person name="Ben Dhia O."/>
            <person name="Ferjani R."/>
            <person name="Mahjoubi M."/>
            <person name="Sghaier H."/>
            <person name="Elshahed M."/>
            <person name="Ouzari H.I."/>
            <person name="Cherid A."/>
            <person name="Youssef N."/>
        </authorList>
    </citation>
    <scope>NUCLEOTIDE SEQUENCE [LARGE SCALE GENOMIC DNA]</scope>
    <source>
        <strain evidence="1 2">18.1</strain>
    </source>
</reference>